<proteinExistence type="predicted"/>
<dbReference type="InterPro" id="IPR008727">
    <property type="entry name" value="PAAR_motif"/>
</dbReference>
<dbReference type="NCBIfam" id="TIGR01643">
    <property type="entry name" value="YD_repeat_2x"/>
    <property type="match status" value="2"/>
</dbReference>
<dbReference type="InterPro" id="IPR022385">
    <property type="entry name" value="Rhs_assc_core"/>
</dbReference>
<dbReference type="RefSeq" id="WP_174992158.1">
    <property type="nucleotide sequence ID" value="NZ_CABVPX010000006.1"/>
</dbReference>
<sequence length="1524" mass="168732">MSETASRLTRASEPAESHTVSSESKTDTACDSLLGTVKSTFDPFKQTFSSEGGALHHVSEAVNALASVQGMPSQLLNTGIAQIPLLDKMPGMPAATIGVPHLGTPHAHAHPPSNGFPLPSVGLTIGSGCLSVLIGGIPAARVLDIGYAPTCGGLTPYFDIQTGSSNTFIGGMRAARMGIDMTRHCNPMGHVGKSGGEAASAAGKSEEVASEAAQVTGRAKALGRAGKAWSVGNAAVGPASGGATAAEDASQGEIAAAAMMAAQTAADLVFMMLSNLMGKDPGVEPSMGTLLLGNPTVLIGGFPLPDSQVMWHGAKHGVGKRVEPKLPKRPQELKCEFRGEPINPVTGDVRNDFVDYEAKGAMQFRWARYYSSGKHGHIQTLGRGFRHSWQHELHILRTRIIYVNPDGTEHHFDKRSDGNYRSHAQGYKLEQLDDLRFIVRHRDAGDVEFKKETESAAHCIKHVFNNVHSILHRGENGLLKTIEQFHEHDQTRRVIAFQYGDFERIVRVDLIDIDGSSKQIARYEYDERDCLIRSHDALGAVSTYEYGENLRIARLVDANGYAFSYRYDSSGRCIESTGQDGMWHVRFQYHPGRTIVTEGNGGKWTILCNEAGTITRVVDPYGGATEYHLDRYGSVVRETDSGGRVLRWLYDASGHNVGRMDHWGNIVPPKDDAPNLPNSLAHHVPDTTIGLHWGEEETISTAGSILLPPDLDYDGWQITSVFATSEDPPGERHDAMGRLVQRTDPHGHVERFEHDATGMLKARHDPGGGTYRYSAASWHLRGSETNPMGSTTSFRYSPNRRISTIVDPNGNESAYTYDFKNRITSVVRHGTLRETYVYDAGDRLIEKRDGAGNTLLRLQVGNDGLYSKRLLSTGETHFYGYDAFGNDTIASTDRFDVTRTFDDEHRRTSDKRDGMGIEHIYGEDGLSRTTYLGKFQVRYEMVGSGRKRIITPTGGIHHVSREADTKMLVQLGNGTNSAYTFDAAGRCTGRLIWPEACSVRKNHASYQYGETGELLRTIDGRSGVIDFYYDAAHRLIGERRDGWPIRQFAYDPGGNVLSMPTCSWMRYSEGNRLSTASSGIFRYNDRNHLAEHLTGDGRRQTYHYDGMDLLVRVEWSDRPHSWTAAYDGLCRRVETTVRDQRTSYYWDNDRLAAEIGPTGAVRIYVYVNEVALLPFMFVDYPNVDAAPETGRAYFVFCNQAGLPEWIEDERQNEVWRADDLDPYGTIRVADGHSIEYDLRWPGHWFDRETGLHYNRFRSYSPTLGRYLQSDPMGQAGGINLYAYPANPLVLVDVLGLHARHAQTNDPAPKGRDARGGEAESTELHHADPPKIKRGAKNKYPARTKEAHDACLQVYDALLDTGVSKRKMPGSIAVYTHQDGTRSVGLSGQKFSNEDAARIQDYLNRDSPGTWRVSASTEPMNTNHLGSSPERPGGIAKDNCAEPRAAAAAHQTNSKITGFDNVNGPYNENQWPLDENHPGKQEVPQRYKDKEGVFEPTQMEPCDNCSLNEGVINRFARRTSREVWH</sequence>
<reference evidence="5 6" key="1">
    <citation type="submission" date="2019-09" db="EMBL/GenBank/DDBJ databases">
        <authorList>
            <person name="Depoorter E."/>
        </authorList>
    </citation>
    <scope>NUCLEOTIDE SEQUENCE [LARGE SCALE GENOMIC DNA]</scope>
    <source>
        <strain evidence="5">LMG 24066</strain>
    </source>
</reference>
<dbReference type="EMBL" id="CABVPX010000006">
    <property type="protein sequence ID" value="VWB42340.1"/>
    <property type="molecule type" value="Genomic_DNA"/>
</dbReference>
<dbReference type="PANTHER" id="PTHR32305:SF15">
    <property type="entry name" value="PROTEIN RHSA-RELATED"/>
    <property type="match status" value="1"/>
</dbReference>
<comment type="caution">
    <text evidence="5">The sequence shown here is derived from an EMBL/GenBank/DDBJ whole genome shotgun (WGS) entry which is preliminary data.</text>
</comment>
<feature type="compositionally biased region" description="Basic and acidic residues" evidence="2">
    <location>
        <begin position="1473"/>
        <end position="1482"/>
    </location>
</feature>
<dbReference type="InterPro" id="IPR050708">
    <property type="entry name" value="T6SS_VgrG/RHS"/>
</dbReference>
<dbReference type="Gene3D" id="2.180.10.10">
    <property type="entry name" value="RHS repeat-associated core"/>
    <property type="match status" value="2"/>
</dbReference>
<dbReference type="Proteomes" id="UP000494172">
    <property type="component" value="Unassembled WGS sequence"/>
</dbReference>
<feature type="compositionally biased region" description="Polar residues" evidence="2">
    <location>
        <begin position="18"/>
        <end position="28"/>
    </location>
</feature>
<evidence type="ECO:0000313" key="6">
    <source>
        <dbReference type="Proteomes" id="UP000494172"/>
    </source>
</evidence>
<feature type="compositionally biased region" description="Basic and acidic residues" evidence="2">
    <location>
        <begin position="1308"/>
        <end position="1330"/>
    </location>
</feature>
<dbReference type="CDD" id="cd14740">
    <property type="entry name" value="PAAR_4"/>
    <property type="match status" value="1"/>
</dbReference>
<evidence type="ECO:0000259" key="4">
    <source>
        <dbReference type="Pfam" id="PF25023"/>
    </source>
</evidence>
<evidence type="ECO:0000313" key="5">
    <source>
        <dbReference type="EMBL" id="VWB42340.1"/>
    </source>
</evidence>
<dbReference type="Pfam" id="PF05488">
    <property type="entry name" value="PAAR_motif"/>
    <property type="match status" value="1"/>
</dbReference>
<feature type="domain" description="Teneurin-like YD-shell" evidence="4">
    <location>
        <begin position="1019"/>
        <end position="1270"/>
    </location>
</feature>
<gene>
    <name evidence="5" type="ORF">BAR24066_01890</name>
</gene>
<feature type="region of interest" description="Disordered" evidence="2">
    <location>
        <begin position="1448"/>
        <end position="1482"/>
    </location>
</feature>
<evidence type="ECO:0000256" key="1">
    <source>
        <dbReference type="ARBA" id="ARBA00022737"/>
    </source>
</evidence>
<organism evidence="5 6">
    <name type="scientific">Burkholderia arboris</name>
    <dbReference type="NCBI Taxonomy" id="488730"/>
    <lineage>
        <taxon>Bacteria</taxon>
        <taxon>Pseudomonadati</taxon>
        <taxon>Pseudomonadota</taxon>
        <taxon>Betaproteobacteria</taxon>
        <taxon>Burkholderiales</taxon>
        <taxon>Burkholderiaceae</taxon>
        <taxon>Burkholderia</taxon>
        <taxon>Burkholderia cepacia complex</taxon>
    </lineage>
</organism>
<keyword evidence="1" id="KW-0677">Repeat</keyword>
<feature type="region of interest" description="Disordered" evidence="2">
    <location>
        <begin position="1414"/>
        <end position="1436"/>
    </location>
</feature>
<evidence type="ECO:0000259" key="3">
    <source>
        <dbReference type="Pfam" id="PF20148"/>
    </source>
</evidence>
<name>A0A9Q9SG47_9BURK</name>
<accession>A0A9Q9SG47</accession>
<dbReference type="InterPro" id="IPR045351">
    <property type="entry name" value="DUF6531"/>
</dbReference>
<dbReference type="InterPro" id="IPR056823">
    <property type="entry name" value="TEN-like_YD-shell"/>
</dbReference>
<dbReference type="Pfam" id="PF25023">
    <property type="entry name" value="TEN_YD-shell"/>
    <property type="match status" value="1"/>
</dbReference>
<feature type="compositionally biased region" description="Polar residues" evidence="2">
    <location>
        <begin position="1414"/>
        <end position="1425"/>
    </location>
</feature>
<dbReference type="InterPro" id="IPR006530">
    <property type="entry name" value="YD"/>
</dbReference>
<evidence type="ECO:0000256" key="2">
    <source>
        <dbReference type="SAM" id="MobiDB-lite"/>
    </source>
</evidence>
<feature type="compositionally biased region" description="Basic residues" evidence="2">
    <location>
        <begin position="1331"/>
        <end position="1340"/>
    </location>
</feature>
<dbReference type="NCBIfam" id="TIGR03696">
    <property type="entry name" value="Rhs_assc_core"/>
    <property type="match status" value="1"/>
</dbReference>
<dbReference type="Pfam" id="PF20148">
    <property type="entry name" value="DUF6531"/>
    <property type="match status" value="1"/>
</dbReference>
<dbReference type="Pfam" id="PF05593">
    <property type="entry name" value="RHS_repeat"/>
    <property type="match status" value="1"/>
</dbReference>
<feature type="domain" description="DUF6531" evidence="3">
    <location>
        <begin position="339"/>
        <end position="412"/>
    </location>
</feature>
<feature type="region of interest" description="Disordered" evidence="2">
    <location>
        <begin position="1"/>
        <end position="28"/>
    </location>
</feature>
<dbReference type="PANTHER" id="PTHR32305">
    <property type="match status" value="1"/>
</dbReference>
<dbReference type="InterPro" id="IPR031325">
    <property type="entry name" value="RHS_repeat"/>
</dbReference>
<protein>
    <submittedName>
        <fullName evidence="5">YD repeat-containing protein</fullName>
    </submittedName>
</protein>
<feature type="region of interest" description="Disordered" evidence="2">
    <location>
        <begin position="1301"/>
        <end position="1340"/>
    </location>
</feature>